<feature type="compositionally biased region" description="Basic residues" evidence="1">
    <location>
        <begin position="152"/>
        <end position="162"/>
    </location>
</feature>
<feature type="region of interest" description="Disordered" evidence="1">
    <location>
        <begin position="111"/>
        <end position="162"/>
    </location>
</feature>
<protein>
    <submittedName>
        <fullName evidence="2">Uncharacterized protein</fullName>
    </submittedName>
</protein>
<dbReference type="AlphaFoldDB" id="A0A418VE99"/>
<dbReference type="RefSeq" id="WP_119761323.1">
    <property type="nucleotide sequence ID" value="NZ_QYUJ01000010.1"/>
</dbReference>
<evidence type="ECO:0000256" key="1">
    <source>
        <dbReference type="SAM" id="MobiDB-lite"/>
    </source>
</evidence>
<evidence type="ECO:0000313" key="2">
    <source>
        <dbReference type="EMBL" id="RJF74424.1"/>
    </source>
</evidence>
<sequence length="162" mass="17856">MFNTYKIEQAMRLEDGQTHEGLRVQHLIRTSDTPEAFLELQRMAQDIPVALASIHLGHLNRVIRWPISPAQIVPGHLVRGVTAFVAAFVHEQAGVPTLTVLVVSLTPVKGGRRPDQVFPSSPPAPTPRQEHARRAPPAPSLGEPVPRETAGRKGKGKRRAQW</sequence>
<name>A0A418VE99_9DEIO</name>
<keyword evidence="3" id="KW-1185">Reference proteome</keyword>
<reference evidence="2 3" key="1">
    <citation type="submission" date="2018-09" db="EMBL/GenBank/DDBJ databases">
        <authorList>
            <person name="Zhu H."/>
        </authorList>
    </citation>
    <scope>NUCLEOTIDE SEQUENCE [LARGE SCALE GENOMIC DNA]</scope>
    <source>
        <strain evidence="2 3">K2S05-167</strain>
    </source>
</reference>
<organism evidence="2 3">
    <name type="scientific">Deinococcus cavernae</name>
    <dbReference type="NCBI Taxonomy" id="2320857"/>
    <lineage>
        <taxon>Bacteria</taxon>
        <taxon>Thermotogati</taxon>
        <taxon>Deinococcota</taxon>
        <taxon>Deinococci</taxon>
        <taxon>Deinococcales</taxon>
        <taxon>Deinococcaceae</taxon>
        <taxon>Deinococcus</taxon>
    </lineage>
</organism>
<accession>A0A418VE99</accession>
<evidence type="ECO:0000313" key="3">
    <source>
        <dbReference type="Proteomes" id="UP000286287"/>
    </source>
</evidence>
<dbReference type="Proteomes" id="UP000286287">
    <property type="component" value="Unassembled WGS sequence"/>
</dbReference>
<comment type="caution">
    <text evidence="2">The sequence shown here is derived from an EMBL/GenBank/DDBJ whole genome shotgun (WGS) entry which is preliminary data.</text>
</comment>
<gene>
    <name evidence="2" type="ORF">D3875_03875</name>
</gene>
<proteinExistence type="predicted"/>
<dbReference type="EMBL" id="QYUJ01000010">
    <property type="protein sequence ID" value="RJF74424.1"/>
    <property type="molecule type" value="Genomic_DNA"/>
</dbReference>